<dbReference type="GO" id="GO:0003677">
    <property type="term" value="F:DNA binding"/>
    <property type="evidence" value="ECO:0007669"/>
    <property type="project" value="UniProtKB-KW"/>
</dbReference>
<sequence length="419" mass="45401">MTSPADLARPDLDAARTAYEQLKDLGMKLDLTRGKPSAQQLDLASELLTLPAGEYRAADGTDTRNYGGLQGLKELREIFAPFLQVPVEQLVAFGNGSLELMHDTLVHAMLSPLPGGERRWVDEERVVFLCPVPGYDRHFSVCERLGIEMVTVPMTDDGPDMEVVEQLVVSDPAIKGIWCVPKYSNPTGVVYSDEVVRRLATMPTAAGDFRIMWDNAYTVHHLTETEHEIADLLALATEAGNADRVFVFGSTSKITLAGAGVAFFGASQRNLEWWLALTAKRTIGPDKVNHLRHAEFLGSPDGVRAHMAKHREILAPKFAAVERILSEELSGIEGVSWTRPEGGYFVTLTVPPGIASATVALAKEAGVVLTPAGATHPYGRDPDDAVIRLAPSFPVLDEVEKATRGVATCVKLAIARQGA</sequence>
<dbReference type="GO" id="GO:0004069">
    <property type="term" value="F:L-aspartate:2-oxoglutarate aminotransferase activity"/>
    <property type="evidence" value="ECO:0007669"/>
    <property type="project" value="InterPro"/>
</dbReference>
<gene>
    <name evidence="1" type="ORF">SAMN05443637_1182</name>
</gene>
<keyword evidence="1" id="KW-0808">Transferase</keyword>
<dbReference type="Proteomes" id="UP000184363">
    <property type="component" value="Unassembled WGS sequence"/>
</dbReference>
<dbReference type="InterPro" id="IPR015421">
    <property type="entry name" value="PyrdxlP-dep_Trfase_major"/>
</dbReference>
<dbReference type="AlphaFoldDB" id="A0A1M6XU89"/>
<dbReference type="PANTHER" id="PTHR43799">
    <property type="entry name" value="AMINOTRANSFERASE, PUTATIVE-RELATED"/>
    <property type="match status" value="1"/>
</dbReference>
<dbReference type="RefSeq" id="WP_073458975.1">
    <property type="nucleotide sequence ID" value="NZ_CALGVN010000037.1"/>
</dbReference>
<dbReference type="InterPro" id="IPR024551">
    <property type="entry name" value="AspAT_Ic"/>
</dbReference>
<dbReference type="EMBL" id="FRAP01000018">
    <property type="protein sequence ID" value="SHL09433.1"/>
    <property type="molecule type" value="Genomic_DNA"/>
</dbReference>
<evidence type="ECO:0000313" key="1">
    <source>
        <dbReference type="EMBL" id="SHL09433.1"/>
    </source>
</evidence>
<name>A0A1M6XU89_PSETH</name>
<dbReference type="STRING" id="1848.SAMN05443637_1182"/>
<keyword evidence="1" id="KW-0238">DNA-binding</keyword>
<accession>A0A1M6XU89</accession>
<evidence type="ECO:0000313" key="2">
    <source>
        <dbReference type="Proteomes" id="UP000184363"/>
    </source>
</evidence>
<proteinExistence type="predicted"/>
<keyword evidence="2" id="KW-1185">Reference proteome</keyword>
<organism evidence="1 2">
    <name type="scientific">Pseudonocardia thermophila</name>
    <dbReference type="NCBI Taxonomy" id="1848"/>
    <lineage>
        <taxon>Bacteria</taxon>
        <taxon>Bacillati</taxon>
        <taxon>Actinomycetota</taxon>
        <taxon>Actinomycetes</taxon>
        <taxon>Pseudonocardiales</taxon>
        <taxon>Pseudonocardiaceae</taxon>
        <taxon>Pseudonocardia</taxon>
    </lineage>
</organism>
<protein>
    <submittedName>
        <fullName evidence="1">DNA-binding transcriptional regulator, MocR family, contains an aminotransferase domain</fullName>
    </submittedName>
</protein>
<dbReference type="Gene3D" id="3.90.1150.10">
    <property type="entry name" value="Aspartate Aminotransferase, domain 1"/>
    <property type="match status" value="1"/>
</dbReference>
<keyword evidence="1" id="KW-0032">Aminotransferase</keyword>
<reference evidence="1 2" key="1">
    <citation type="submission" date="2016-11" db="EMBL/GenBank/DDBJ databases">
        <authorList>
            <person name="Jaros S."/>
            <person name="Januszkiewicz K."/>
            <person name="Wedrychowicz H."/>
        </authorList>
    </citation>
    <scope>NUCLEOTIDE SEQUENCE [LARGE SCALE GENOMIC DNA]</scope>
    <source>
        <strain evidence="1 2">DSM 43832</strain>
    </source>
</reference>
<dbReference type="OrthoDB" id="199743at2"/>
<dbReference type="InterPro" id="IPR015424">
    <property type="entry name" value="PyrdxlP-dep_Trfase"/>
</dbReference>
<dbReference type="SUPFAM" id="SSF53383">
    <property type="entry name" value="PLP-dependent transferases"/>
    <property type="match status" value="1"/>
</dbReference>
<dbReference type="Pfam" id="PF12897">
    <property type="entry name" value="Asp_aminotransf"/>
    <property type="match status" value="1"/>
</dbReference>
<dbReference type="CDD" id="cd00609">
    <property type="entry name" value="AAT_like"/>
    <property type="match status" value="1"/>
</dbReference>
<dbReference type="Gene3D" id="3.40.640.10">
    <property type="entry name" value="Type I PLP-dependent aspartate aminotransferase-like (Major domain)"/>
    <property type="match status" value="1"/>
</dbReference>
<dbReference type="InterPro" id="IPR015422">
    <property type="entry name" value="PyrdxlP-dep_Trfase_small"/>
</dbReference>
<dbReference type="PANTHER" id="PTHR43799:SF1">
    <property type="entry name" value="ASPARTATE AMINOTRANSFERASE"/>
    <property type="match status" value="1"/>
</dbReference>